<keyword evidence="12" id="KW-1185">Reference proteome</keyword>
<dbReference type="InterPro" id="IPR005790">
    <property type="entry name" value="DNA_polIII_delta"/>
</dbReference>
<evidence type="ECO:0000256" key="5">
    <source>
        <dbReference type="ARBA" id="ARBA00022705"/>
    </source>
</evidence>
<dbReference type="PANTHER" id="PTHR34388">
    <property type="entry name" value="DNA POLYMERASE III SUBUNIT DELTA"/>
    <property type="match status" value="1"/>
</dbReference>
<dbReference type="Gene3D" id="3.40.50.300">
    <property type="entry name" value="P-loop containing nucleotide triphosphate hydrolases"/>
    <property type="match status" value="1"/>
</dbReference>
<evidence type="ECO:0000256" key="4">
    <source>
        <dbReference type="ARBA" id="ARBA00022695"/>
    </source>
</evidence>
<feature type="domain" description="DNA polymerase III delta subunit-like C-terminal" evidence="10">
    <location>
        <begin position="196"/>
        <end position="312"/>
    </location>
</feature>
<comment type="similarity">
    <text evidence="7">Belongs to the DNA polymerase HolA subunit family.</text>
</comment>
<dbReference type="InterPro" id="IPR048466">
    <property type="entry name" value="DNA_pol3_delta-like_C"/>
</dbReference>
<evidence type="ECO:0000313" key="11">
    <source>
        <dbReference type="EMBL" id="WXL28102.1"/>
    </source>
</evidence>
<keyword evidence="3 11" id="KW-0808">Transferase</keyword>
<dbReference type="SUPFAM" id="SSF48019">
    <property type="entry name" value="post-AAA+ oligomerization domain-like"/>
    <property type="match status" value="1"/>
</dbReference>
<dbReference type="Gene3D" id="1.20.272.10">
    <property type="match status" value="1"/>
</dbReference>
<dbReference type="Pfam" id="PF21694">
    <property type="entry name" value="DNA_pol3_delta_C"/>
    <property type="match status" value="1"/>
</dbReference>
<keyword evidence="5" id="KW-0235">DNA replication</keyword>
<dbReference type="InterPro" id="IPR008921">
    <property type="entry name" value="DNA_pol3_clamp-load_cplx_C"/>
</dbReference>
<dbReference type="Proteomes" id="UP001460679">
    <property type="component" value="Chromosome"/>
</dbReference>
<gene>
    <name evidence="11" type="primary">holA</name>
    <name evidence="11" type="ORF">WG616_01865</name>
</gene>
<dbReference type="SUPFAM" id="SSF52540">
    <property type="entry name" value="P-loop containing nucleoside triphosphate hydrolases"/>
    <property type="match status" value="1"/>
</dbReference>
<comment type="catalytic activity">
    <reaction evidence="8">
        <text>DNA(n) + a 2'-deoxyribonucleoside 5'-triphosphate = DNA(n+1) + diphosphate</text>
        <dbReference type="Rhea" id="RHEA:22508"/>
        <dbReference type="Rhea" id="RHEA-COMP:17339"/>
        <dbReference type="Rhea" id="RHEA-COMP:17340"/>
        <dbReference type="ChEBI" id="CHEBI:33019"/>
        <dbReference type="ChEBI" id="CHEBI:61560"/>
        <dbReference type="ChEBI" id="CHEBI:173112"/>
        <dbReference type="EC" id="2.7.7.7"/>
    </reaction>
</comment>
<dbReference type="Pfam" id="PF06144">
    <property type="entry name" value="DNA_pol3_delta"/>
    <property type="match status" value="1"/>
</dbReference>
<keyword evidence="6" id="KW-0239">DNA-directed DNA polymerase</keyword>
<accession>A0ABZ2RNM5</accession>
<dbReference type="RefSeq" id="WP_205498464.1">
    <property type="nucleotide sequence ID" value="NZ_CP148066.1"/>
</dbReference>
<organism evidence="11 12">
    <name type="scientific">[Mycoplasma] gypis</name>
    <dbReference type="NCBI Taxonomy" id="92404"/>
    <lineage>
        <taxon>Bacteria</taxon>
        <taxon>Bacillati</taxon>
        <taxon>Mycoplasmatota</taxon>
        <taxon>Mycoplasmoidales</taxon>
        <taxon>Metamycoplasmataceae</taxon>
        <taxon>Metamycoplasma</taxon>
    </lineage>
</organism>
<evidence type="ECO:0000256" key="2">
    <source>
        <dbReference type="ARBA" id="ARBA00017703"/>
    </source>
</evidence>
<feature type="domain" description="DNA polymerase III delta N-terminal" evidence="9">
    <location>
        <begin position="17"/>
        <end position="119"/>
    </location>
</feature>
<evidence type="ECO:0000259" key="9">
    <source>
        <dbReference type="Pfam" id="PF06144"/>
    </source>
</evidence>
<evidence type="ECO:0000256" key="6">
    <source>
        <dbReference type="ARBA" id="ARBA00022932"/>
    </source>
</evidence>
<evidence type="ECO:0000256" key="3">
    <source>
        <dbReference type="ARBA" id="ARBA00022679"/>
    </source>
</evidence>
<name>A0ABZ2RNM5_9BACT</name>
<dbReference type="PANTHER" id="PTHR34388:SF1">
    <property type="entry name" value="DNA POLYMERASE III SUBUNIT DELTA"/>
    <property type="match status" value="1"/>
</dbReference>
<dbReference type="InterPro" id="IPR027417">
    <property type="entry name" value="P-loop_NTPase"/>
</dbReference>
<keyword evidence="4 11" id="KW-0548">Nucleotidyltransferase</keyword>
<evidence type="ECO:0000259" key="10">
    <source>
        <dbReference type="Pfam" id="PF21694"/>
    </source>
</evidence>
<protein>
    <recommendedName>
        <fullName evidence="2">DNA polymerase III subunit delta</fullName>
        <ecNumber evidence="1">2.7.7.7</ecNumber>
    </recommendedName>
</protein>
<proteinExistence type="inferred from homology"/>
<evidence type="ECO:0000313" key="12">
    <source>
        <dbReference type="Proteomes" id="UP001460679"/>
    </source>
</evidence>
<evidence type="ECO:0000256" key="8">
    <source>
        <dbReference type="ARBA" id="ARBA00049244"/>
    </source>
</evidence>
<dbReference type="NCBIfam" id="TIGR01128">
    <property type="entry name" value="holA"/>
    <property type="match status" value="1"/>
</dbReference>
<dbReference type="EC" id="2.7.7.7" evidence="1"/>
<sequence>MIFIYGDENFFVDFYLNEYLKKNTHILNRIIFDEEEDIDNILESINSISIFDELKIVIIKNSNLLIKSKNNEKQQKQLLDSLSNLEDNIKVIFTFYDSKISKVKKSKVFEFLEKNAKVKLANKILPKDLAPFIHRLVQLNGAVIDNDAVFELITRFPNNLFILNKEIEKYLIQNPQHISLQMVKNDNNFMSENPEFALSDAIIKNNSPKIIYRKFLEQIQKGIAIPLIIGQISSLYETCIEIYQLRKFGFRDQEISNELKIHPYRLKLISEFYAQKGIEEIKGDILLLSQLDRDIKDGYLDEQMAIDRFVLEIIK</sequence>
<evidence type="ECO:0000256" key="1">
    <source>
        <dbReference type="ARBA" id="ARBA00012417"/>
    </source>
</evidence>
<evidence type="ECO:0000256" key="7">
    <source>
        <dbReference type="ARBA" id="ARBA00034754"/>
    </source>
</evidence>
<dbReference type="InterPro" id="IPR010372">
    <property type="entry name" value="DNA_pol3_delta_N"/>
</dbReference>
<dbReference type="GO" id="GO:0003887">
    <property type="term" value="F:DNA-directed DNA polymerase activity"/>
    <property type="evidence" value="ECO:0007669"/>
    <property type="project" value="UniProtKB-EC"/>
</dbReference>
<reference evidence="11" key="1">
    <citation type="submission" date="2024-03" db="EMBL/GenBank/DDBJ databases">
        <title>Complete genome sequence of Mycoplasma gypis type strain B1/T1.</title>
        <authorList>
            <person name="Spergser J."/>
        </authorList>
    </citation>
    <scope>NUCLEOTIDE SEQUENCE [LARGE SCALE GENOMIC DNA]</scope>
    <source>
        <strain evidence="11">B1/T1</strain>
    </source>
</reference>
<dbReference type="EMBL" id="CP148066">
    <property type="protein sequence ID" value="WXL28102.1"/>
    <property type="molecule type" value="Genomic_DNA"/>
</dbReference>